<organism evidence="13 14">
    <name type="scientific">Strongylus vulgaris</name>
    <name type="common">Blood worm</name>
    <dbReference type="NCBI Taxonomy" id="40348"/>
    <lineage>
        <taxon>Eukaryota</taxon>
        <taxon>Metazoa</taxon>
        <taxon>Ecdysozoa</taxon>
        <taxon>Nematoda</taxon>
        <taxon>Chromadorea</taxon>
        <taxon>Rhabditida</taxon>
        <taxon>Rhabditina</taxon>
        <taxon>Rhabditomorpha</taxon>
        <taxon>Strongyloidea</taxon>
        <taxon>Strongylidae</taxon>
        <taxon>Strongylus</taxon>
    </lineage>
</organism>
<evidence type="ECO:0000256" key="4">
    <source>
        <dbReference type="ARBA" id="ARBA00022692"/>
    </source>
</evidence>
<keyword evidence="9 12" id="KW-0503">Monooxygenase</keyword>
<keyword evidence="6" id="KW-1133">Transmembrane helix</keyword>
<evidence type="ECO:0000256" key="8">
    <source>
        <dbReference type="ARBA" id="ARBA00023004"/>
    </source>
</evidence>
<evidence type="ECO:0000256" key="11">
    <source>
        <dbReference type="PIRSR" id="PIRSR602401-1"/>
    </source>
</evidence>
<dbReference type="PANTHER" id="PTHR24282">
    <property type="entry name" value="CYTOCHROME P450 FAMILY MEMBER"/>
    <property type="match status" value="1"/>
</dbReference>
<feature type="binding site" description="axial binding residue" evidence="11">
    <location>
        <position position="107"/>
    </location>
    <ligand>
        <name>heme</name>
        <dbReference type="ChEBI" id="CHEBI:30413"/>
    </ligand>
    <ligandPart>
        <name>Fe</name>
        <dbReference type="ChEBI" id="CHEBI:18248"/>
    </ligandPart>
</feature>
<dbReference type="AlphaFoldDB" id="A0A3P7IRX4"/>
<dbReference type="GO" id="GO:0004497">
    <property type="term" value="F:monooxygenase activity"/>
    <property type="evidence" value="ECO:0007669"/>
    <property type="project" value="UniProtKB-KW"/>
</dbReference>
<keyword evidence="14" id="KW-1185">Reference proteome</keyword>
<evidence type="ECO:0000256" key="7">
    <source>
        <dbReference type="ARBA" id="ARBA00023002"/>
    </source>
</evidence>
<evidence type="ECO:0000256" key="9">
    <source>
        <dbReference type="ARBA" id="ARBA00023033"/>
    </source>
</evidence>
<dbReference type="GO" id="GO:0016705">
    <property type="term" value="F:oxidoreductase activity, acting on paired donors, with incorporation or reduction of molecular oxygen"/>
    <property type="evidence" value="ECO:0007669"/>
    <property type="project" value="InterPro"/>
</dbReference>
<evidence type="ECO:0000256" key="1">
    <source>
        <dbReference type="ARBA" id="ARBA00004370"/>
    </source>
</evidence>
<keyword evidence="3 11" id="KW-0349">Heme</keyword>
<dbReference type="GO" id="GO:0020037">
    <property type="term" value="F:heme binding"/>
    <property type="evidence" value="ECO:0007669"/>
    <property type="project" value="InterPro"/>
</dbReference>
<dbReference type="InterPro" id="IPR001128">
    <property type="entry name" value="Cyt_P450"/>
</dbReference>
<dbReference type="GO" id="GO:0016020">
    <property type="term" value="C:membrane"/>
    <property type="evidence" value="ECO:0007669"/>
    <property type="project" value="UniProtKB-SubCell"/>
</dbReference>
<protein>
    <recommendedName>
        <fullName evidence="15">Cytochrome P450</fullName>
    </recommendedName>
</protein>
<evidence type="ECO:0000256" key="12">
    <source>
        <dbReference type="RuleBase" id="RU000461"/>
    </source>
</evidence>
<dbReference type="GO" id="GO:0005506">
    <property type="term" value="F:iron ion binding"/>
    <property type="evidence" value="ECO:0007669"/>
    <property type="project" value="InterPro"/>
</dbReference>
<sequence>KFEHKPVVIKVYGTSATYARGSPRYDAEIINEDITVIFANSRQCMKSTTLGNVQIEEGTFVMVDTLSLHYDPEIWGKDANEFRPDRWLESSRPVAAWIPFGLGPRQCIGMRLAQLEEKLVLAHLLRRFDIVATDTTEVNNKMLFAVLVSIRERHALTTP</sequence>
<dbReference type="Gene3D" id="1.10.630.10">
    <property type="entry name" value="Cytochrome P450"/>
    <property type="match status" value="1"/>
</dbReference>
<dbReference type="Proteomes" id="UP000270094">
    <property type="component" value="Unassembled WGS sequence"/>
</dbReference>
<keyword evidence="4" id="KW-0812">Transmembrane</keyword>
<evidence type="ECO:0000256" key="5">
    <source>
        <dbReference type="ARBA" id="ARBA00022723"/>
    </source>
</evidence>
<dbReference type="SUPFAM" id="SSF48264">
    <property type="entry name" value="Cytochrome P450"/>
    <property type="match status" value="1"/>
</dbReference>
<evidence type="ECO:0000313" key="14">
    <source>
        <dbReference type="Proteomes" id="UP000270094"/>
    </source>
</evidence>
<comment type="cofactor">
    <cofactor evidence="11">
        <name>heme</name>
        <dbReference type="ChEBI" id="CHEBI:30413"/>
    </cofactor>
</comment>
<proteinExistence type="inferred from homology"/>
<keyword evidence="5 11" id="KW-0479">Metal-binding</keyword>
<dbReference type="PRINTS" id="PR00463">
    <property type="entry name" value="EP450I"/>
</dbReference>
<feature type="non-terminal residue" evidence="13">
    <location>
        <position position="1"/>
    </location>
</feature>
<keyword evidence="7 12" id="KW-0560">Oxidoreductase</keyword>
<reference evidence="13 14" key="1">
    <citation type="submission" date="2018-11" db="EMBL/GenBank/DDBJ databases">
        <authorList>
            <consortium name="Pathogen Informatics"/>
        </authorList>
    </citation>
    <scope>NUCLEOTIDE SEQUENCE [LARGE SCALE GENOMIC DNA]</scope>
</reference>
<dbReference type="Pfam" id="PF00067">
    <property type="entry name" value="p450"/>
    <property type="match status" value="1"/>
</dbReference>
<evidence type="ECO:0008006" key="15">
    <source>
        <dbReference type="Google" id="ProtNLM"/>
    </source>
</evidence>
<dbReference type="EMBL" id="UYYB01008222">
    <property type="protein sequence ID" value="VDM68254.1"/>
    <property type="molecule type" value="Genomic_DNA"/>
</dbReference>
<comment type="subcellular location">
    <subcellularLocation>
        <location evidence="1">Membrane</location>
    </subcellularLocation>
</comment>
<accession>A0A3P7IRX4</accession>
<evidence type="ECO:0000256" key="10">
    <source>
        <dbReference type="ARBA" id="ARBA00023136"/>
    </source>
</evidence>
<dbReference type="InterPro" id="IPR002401">
    <property type="entry name" value="Cyt_P450_E_grp-I"/>
</dbReference>
<dbReference type="InterPro" id="IPR036396">
    <property type="entry name" value="Cyt_P450_sf"/>
</dbReference>
<comment type="similarity">
    <text evidence="2 12">Belongs to the cytochrome P450 family.</text>
</comment>
<name>A0A3P7IRX4_STRVU</name>
<evidence type="ECO:0000313" key="13">
    <source>
        <dbReference type="EMBL" id="VDM68254.1"/>
    </source>
</evidence>
<dbReference type="PANTHER" id="PTHR24282:SF211">
    <property type="entry name" value="CYTOCHROME P450-RELATED"/>
    <property type="match status" value="1"/>
</dbReference>
<evidence type="ECO:0000256" key="3">
    <source>
        <dbReference type="ARBA" id="ARBA00022617"/>
    </source>
</evidence>
<dbReference type="InterPro" id="IPR017972">
    <property type="entry name" value="Cyt_P450_CS"/>
</dbReference>
<gene>
    <name evidence="13" type="ORF">SVUK_LOCUS3252</name>
</gene>
<evidence type="ECO:0000256" key="2">
    <source>
        <dbReference type="ARBA" id="ARBA00010617"/>
    </source>
</evidence>
<dbReference type="InterPro" id="IPR050665">
    <property type="entry name" value="Cytochrome_P450_Monooxygen"/>
</dbReference>
<evidence type="ECO:0000256" key="6">
    <source>
        <dbReference type="ARBA" id="ARBA00022989"/>
    </source>
</evidence>
<dbReference type="PROSITE" id="PS00086">
    <property type="entry name" value="CYTOCHROME_P450"/>
    <property type="match status" value="1"/>
</dbReference>
<keyword evidence="8 11" id="KW-0408">Iron</keyword>
<keyword evidence="10" id="KW-0472">Membrane</keyword>
<dbReference type="OrthoDB" id="2789670at2759"/>